<evidence type="ECO:0008006" key="5">
    <source>
        <dbReference type="Google" id="ProtNLM"/>
    </source>
</evidence>
<keyword evidence="4" id="KW-1185">Reference proteome</keyword>
<comment type="caution">
    <text evidence="3">The sequence shown here is derived from an EMBL/GenBank/DDBJ whole genome shotgun (WGS) entry which is preliminary data.</text>
</comment>
<dbReference type="Pfam" id="PF20431">
    <property type="entry name" value="E_motif"/>
    <property type="match status" value="1"/>
</dbReference>
<gene>
    <name evidence="3" type="ORF">JRO89_XSUnG0111900</name>
</gene>
<dbReference type="Pfam" id="PF13041">
    <property type="entry name" value="PPR_2"/>
    <property type="match status" value="3"/>
</dbReference>
<dbReference type="Gene3D" id="1.25.40.10">
    <property type="entry name" value="Tetratricopeptide repeat domain"/>
    <property type="match status" value="4"/>
</dbReference>
<feature type="repeat" description="PPR" evidence="2">
    <location>
        <begin position="157"/>
        <end position="187"/>
    </location>
</feature>
<dbReference type="InterPro" id="IPR046848">
    <property type="entry name" value="E_motif"/>
</dbReference>
<dbReference type="InterPro" id="IPR002885">
    <property type="entry name" value="PPR_rpt"/>
</dbReference>
<protein>
    <recommendedName>
        <fullName evidence="5">Pentatricopeptide repeat-containing protein</fullName>
    </recommendedName>
</protein>
<sequence>MLRKSDVLYGEMVHCVAMKMGFVLELYFCNTLIEVYAKCGCLSYAYKVFDEMLQRDLVTWTSMISGFVSEGNVSNAFSLFNKMRFMELEPNSVTVLVMLQACSTFGNLLEGRQFHGYIIKIGLLVDTSVQNSILRMYTKRGSVEEVEVCFGEIDRRDVFTWNILISFHSSRGDIEEVANRFNEMQGEVAISIETLSLVISVFGKSGNVIEGKKLQGFAIKVGLCDNVLLTSLLDFYAKCGELGNATQLFSEIPHRNNITWNAMMSGFIQNGHFNEAIELFRQMQAANLKPDAVILRGLVDAYSNLSALQWGKAIHGYLIRNILYDYKDDNTQLETSILNMYIRCGNITSAREYFNRMLVRDIVTWTSMIEGYGIHGLGYESLNLFKQMVESGISPNSVTFLSLLSACSHSGLVRKGGEVFYCMKWRFGIEADLDHYTCMVDLLGRSGKLKEALAIIIKLVVFPDSRIWGALLASSRIHGDRKLGEYVAQRLMELEPDNVGYYTLLCNIQASVGQWVEVEEVRRVMNEKNLKKKPAWSCIQEKGKIHGFVSGNV</sequence>
<dbReference type="NCBIfam" id="TIGR00756">
    <property type="entry name" value="PPR"/>
    <property type="match status" value="5"/>
</dbReference>
<dbReference type="PROSITE" id="PS51375">
    <property type="entry name" value="PPR"/>
    <property type="match status" value="5"/>
</dbReference>
<name>A0ABQ8GYI8_9ROSI</name>
<keyword evidence="1" id="KW-0677">Repeat</keyword>
<organism evidence="3 4">
    <name type="scientific">Xanthoceras sorbifolium</name>
    <dbReference type="NCBI Taxonomy" id="99658"/>
    <lineage>
        <taxon>Eukaryota</taxon>
        <taxon>Viridiplantae</taxon>
        <taxon>Streptophyta</taxon>
        <taxon>Embryophyta</taxon>
        <taxon>Tracheophyta</taxon>
        <taxon>Spermatophyta</taxon>
        <taxon>Magnoliopsida</taxon>
        <taxon>eudicotyledons</taxon>
        <taxon>Gunneridae</taxon>
        <taxon>Pentapetalae</taxon>
        <taxon>rosids</taxon>
        <taxon>malvids</taxon>
        <taxon>Sapindales</taxon>
        <taxon>Sapindaceae</taxon>
        <taxon>Xanthoceroideae</taxon>
        <taxon>Xanthoceras</taxon>
    </lineage>
</organism>
<evidence type="ECO:0000256" key="2">
    <source>
        <dbReference type="PROSITE-ProRule" id="PRU00708"/>
    </source>
</evidence>
<dbReference type="PANTHER" id="PTHR47926">
    <property type="entry name" value="PENTATRICOPEPTIDE REPEAT-CONTAINING PROTEIN"/>
    <property type="match status" value="1"/>
</dbReference>
<feature type="repeat" description="PPR" evidence="2">
    <location>
        <begin position="25"/>
        <end position="55"/>
    </location>
</feature>
<evidence type="ECO:0000313" key="3">
    <source>
        <dbReference type="EMBL" id="KAH7521105.1"/>
    </source>
</evidence>
<evidence type="ECO:0000313" key="4">
    <source>
        <dbReference type="Proteomes" id="UP000827721"/>
    </source>
</evidence>
<proteinExistence type="predicted"/>
<dbReference type="Pfam" id="PF01535">
    <property type="entry name" value="PPR"/>
    <property type="match status" value="4"/>
</dbReference>
<feature type="repeat" description="PPR" evidence="2">
    <location>
        <begin position="361"/>
        <end position="395"/>
    </location>
</feature>
<feature type="repeat" description="PPR" evidence="2">
    <location>
        <begin position="256"/>
        <end position="290"/>
    </location>
</feature>
<dbReference type="EMBL" id="JAFEMO010000269">
    <property type="protein sequence ID" value="KAH7521105.1"/>
    <property type="molecule type" value="Genomic_DNA"/>
</dbReference>
<accession>A0ABQ8GYI8</accession>
<dbReference type="PANTHER" id="PTHR47926:SF342">
    <property type="entry name" value="TETRATRICOPEPTIDE-LIKE HELICAL DOMAIN-CONTAINING PROTEIN-RELATED"/>
    <property type="match status" value="1"/>
</dbReference>
<evidence type="ECO:0000256" key="1">
    <source>
        <dbReference type="ARBA" id="ARBA00022737"/>
    </source>
</evidence>
<reference evidence="3 4" key="1">
    <citation type="submission" date="2021-02" db="EMBL/GenBank/DDBJ databases">
        <title>Plant Genome Project.</title>
        <authorList>
            <person name="Zhang R.-G."/>
        </authorList>
    </citation>
    <scope>NUCLEOTIDE SEQUENCE [LARGE SCALE GENOMIC DNA]</scope>
    <source>
        <tissue evidence="3">Leaves</tissue>
    </source>
</reference>
<dbReference type="Proteomes" id="UP000827721">
    <property type="component" value="Unassembled WGS sequence"/>
</dbReference>
<feature type="repeat" description="PPR" evidence="2">
    <location>
        <begin position="56"/>
        <end position="90"/>
    </location>
</feature>
<dbReference type="InterPro" id="IPR046960">
    <property type="entry name" value="PPR_At4g14850-like_plant"/>
</dbReference>
<dbReference type="InterPro" id="IPR011990">
    <property type="entry name" value="TPR-like_helical_dom_sf"/>
</dbReference>